<dbReference type="EMBL" id="JABVXQ010000004">
    <property type="protein sequence ID" value="KAF6112955.1"/>
    <property type="molecule type" value="Genomic_DNA"/>
</dbReference>
<dbReference type="Proteomes" id="UP000664940">
    <property type="component" value="Unassembled WGS sequence"/>
</dbReference>
<evidence type="ECO:0000313" key="2">
    <source>
        <dbReference type="Proteomes" id="UP000664940"/>
    </source>
</evidence>
<proteinExistence type="predicted"/>
<accession>A0A834AP17</accession>
<evidence type="ECO:0000313" key="1">
    <source>
        <dbReference type="EMBL" id="KAF6112955.1"/>
    </source>
</evidence>
<comment type="caution">
    <text evidence="1">The sequence shown here is derived from an EMBL/GenBank/DDBJ whole genome shotgun (WGS) entry which is preliminary data.</text>
</comment>
<dbReference type="AlphaFoldDB" id="A0A834AP17"/>
<name>A0A834AP17_9CHIR</name>
<organism evidence="1 2">
    <name type="scientific">Phyllostomus discolor</name>
    <name type="common">pale spear-nosed bat</name>
    <dbReference type="NCBI Taxonomy" id="89673"/>
    <lineage>
        <taxon>Eukaryota</taxon>
        <taxon>Metazoa</taxon>
        <taxon>Chordata</taxon>
        <taxon>Craniata</taxon>
        <taxon>Vertebrata</taxon>
        <taxon>Euteleostomi</taxon>
        <taxon>Mammalia</taxon>
        <taxon>Eutheria</taxon>
        <taxon>Laurasiatheria</taxon>
        <taxon>Chiroptera</taxon>
        <taxon>Yangochiroptera</taxon>
        <taxon>Phyllostomidae</taxon>
        <taxon>Phyllostominae</taxon>
        <taxon>Phyllostomus</taxon>
    </lineage>
</organism>
<sequence>MKSVKSSTWYFIIKSLGEEKKHRLKTATLASIFFFPVSWDTNCTEALFLDVEFSSLSIIFQGYIWAVKISRPAICTNCHSCPHHSGR</sequence>
<gene>
    <name evidence="1" type="ORF">HJG60_001823</name>
</gene>
<reference evidence="1 2" key="1">
    <citation type="journal article" date="2020" name="Nature">
        <title>Six reference-quality genomes reveal evolution of bat adaptations.</title>
        <authorList>
            <person name="Jebb D."/>
            <person name="Huang Z."/>
            <person name="Pippel M."/>
            <person name="Hughes G.M."/>
            <person name="Lavrichenko K."/>
            <person name="Devanna P."/>
            <person name="Winkler S."/>
            <person name="Jermiin L.S."/>
            <person name="Skirmuntt E.C."/>
            <person name="Katzourakis A."/>
            <person name="Burkitt-Gray L."/>
            <person name="Ray D.A."/>
            <person name="Sullivan K.A.M."/>
            <person name="Roscito J.G."/>
            <person name="Kirilenko B.M."/>
            <person name="Davalos L.M."/>
            <person name="Corthals A.P."/>
            <person name="Power M.L."/>
            <person name="Jones G."/>
            <person name="Ransome R.D."/>
            <person name="Dechmann D.K.N."/>
            <person name="Locatelli A.G."/>
            <person name="Puechmaille S.J."/>
            <person name="Fedrigo O."/>
            <person name="Jarvis E.D."/>
            <person name="Hiller M."/>
            <person name="Vernes S.C."/>
            <person name="Myers E.W."/>
            <person name="Teeling E.C."/>
        </authorList>
    </citation>
    <scope>NUCLEOTIDE SEQUENCE [LARGE SCALE GENOMIC DNA]</scope>
    <source>
        <strain evidence="1">Bat1K_MPI-CBG_1</strain>
    </source>
</reference>
<protein>
    <submittedName>
        <fullName evidence="1">Gonad development associated 1</fullName>
    </submittedName>
</protein>